<feature type="compositionally biased region" description="Polar residues" evidence="16">
    <location>
        <begin position="20"/>
        <end position="30"/>
    </location>
</feature>
<dbReference type="PANTHER" id="PTHR31297:SF34">
    <property type="entry name" value="GLUCAN 1,3-BETA-GLUCOSIDASE 2"/>
    <property type="match status" value="1"/>
</dbReference>
<dbReference type="EMBL" id="ML179036">
    <property type="protein sequence ID" value="THV07921.1"/>
    <property type="molecule type" value="Genomic_DNA"/>
</dbReference>
<feature type="compositionally biased region" description="Low complexity" evidence="16">
    <location>
        <begin position="191"/>
        <end position="201"/>
    </location>
</feature>
<keyword evidence="8 17" id="KW-0472">Membrane</keyword>
<dbReference type="GO" id="GO:0009986">
    <property type="term" value="C:cell surface"/>
    <property type="evidence" value="ECO:0007669"/>
    <property type="project" value="TreeGrafter"/>
</dbReference>
<evidence type="ECO:0000256" key="17">
    <source>
        <dbReference type="SAM" id="Phobius"/>
    </source>
</evidence>
<dbReference type="InterPro" id="IPR001547">
    <property type="entry name" value="Glyco_hydro_5"/>
</dbReference>
<dbReference type="Proteomes" id="UP000297245">
    <property type="component" value="Unassembled WGS sequence"/>
</dbReference>
<evidence type="ECO:0000256" key="11">
    <source>
        <dbReference type="ARBA" id="ARBA00023316"/>
    </source>
</evidence>
<keyword evidence="9" id="KW-0325">Glycoprotein</keyword>
<comment type="similarity">
    <text evidence="2">Belongs to the glycosyl hydrolase 5 (cellulase A) family.</text>
</comment>
<evidence type="ECO:0000259" key="18">
    <source>
        <dbReference type="Pfam" id="PF00150"/>
    </source>
</evidence>
<feature type="transmembrane region" description="Helical" evidence="17">
    <location>
        <begin position="159"/>
        <end position="183"/>
    </location>
</feature>
<dbReference type="FunFam" id="3.20.20.80:FF:000033">
    <property type="entry name" value="Glucan 1,3-beta-glucosidase A"/>
    <property type="match status" value="1"/>
</dbReference>
<keyword evidence="4 17" id="KW-0812">Transmembrane</keyword>
<dbReference type="AlphaFoldDB" id="A0A4S8MXS7"/>
<dbReference type="InterPro" id="IPR017853">
    <property type="entry name" value="GH"/>
</dbReference>
<dbReference type="GO" id="GO:0071555">
    <property type="term" value="P:cell wall organization"/>
    <property type="evidence" value="ECO:0007669"/>
    <property type="project" value="UniProtKB-KW"/>
</dbReference>
<comment type="catalytic activity">
    <reaction evidence="12">
        <text>Successive hydrolysis of beta-D-glucose units from the non-reducing ends of (1-&gt;3)-beta-D-glucans, releasing alpha-glucose.</text>
        <dbReference type="EC" id="3.2.1.58"/>
    </reaction>
</comment>
<evidence type="ECO:0000256" key="3">
    <source>
        <dbReference type="ARBA" id="ARBA00022475"/>
    </source>
</evidence>
<feature type="region of interest" description="Disordered" evidence="16">
    <location>
        <begin position="191"/>
        <end position="231"/>
    </location>
</feature>
<evidence type="ECO:0000313" key="19">
    <source>
        <dbReference type="EMBL" id="THV07921.1"/>
    </source>
</evidence>
<keyword evidence="20" id="KW-1185">Reference proteome</keyword>
<dbReference type="GO" id="GO:0009251">
    <property type="term" value="P:glucan catabolic process"/>
    <property type="evidence" value="ECO:0007669"/>
    <property type="project" value="TreeGrafter"/>
</dbReference>
<evidence type="ECO:0000313" key="20">
    <source>
        <dbReference type="Proteomes" id="UP000297245"/>
    </source>
</evidence>
<organism evidence="19 20">
    <name type="scientific">Dendrothele bispora (strain CBS 962.96)</name>
    <dbReference type="NCBI Taxonomy" id="1314807"/>
    <lineage>
        <taxon>Eukaryota</taxon>
        <taxon>Fungi</taxon>
        <taxon>Dikarya</taxon>
        <taxon>Basidiomycota</taxon>
        <taxon>Agaricomycotina</taxon>
        <taxon>Agaricomycetes</taxon>
        <taxon>Agaricomycetidae</taxon>
        <taxon>Agaricales</taxon>
        <taxon>Agaricales incertae sedis</taxon>
        <taxon>Dendrothele</taxon>
    </lineage>
</organism>
<name>A0A4S8MXS7_DENBC</name>
<dbReference type="PANTHER" id="PTHR31297">
    <property type="entry name" value="GLUCAN ENDO-1,6-BETA-GLUCOSIDASE B"/>
    <property type="match status" value="1"/>
</dbReference>
<dbReference type="SUPFAM" id="SSF51445">
    <property type="entry name" value="(Trans)glycosidases"/>
    <property type="match status" value="1"/>
</dbReference>
<dbReference type="Pfam" id="PF00150">
    <property type="entry name" value="Cellulase"/>
    <property type="match status" value="1"/>
</dbReference>
<protein>
    <recommendedName>
        <fullName evidence="14">glucan 1,3-beta-glucosidase</fullName>
        <ecNumber evidence="14">3.2.1.58</ecNumber>
    </recommendedName>
    <alternativeName>
        <fullName evidence="15">Exo-1,3-beta-glucanase D</fullName>
    </alternativeName>
</protein>
<dbReference type="GO" id="GO:0005886">
    <property type="term" value="C:plasma membrane"/>
    <property type="evidence" value="ECO:0007669"/>
    <property type="project" value="UniProtKB-SubCell"/>
</dbReference>
<sequence length="804" mass="86858">MSQPTPVRSDNINYDPLPLTSEQHTDSLYNAPSAPPSPGPDAAFHTPQQSFRELGDESIPSGAAQPRFLGAALYDERGPNIRDSYASSHNTYPSIGRESEYSSSVYALNEARGAGSLSEPYHDDPRDGMAMSPVGGARASRYMEEKRATYAPPRSKRKVIVIAVVAAVILLLLAIIIPVYFAVVKPKNNAANADASSDSSSGGSGSNNSGGGKAGGSLAVKTGGDGSKVTMEDGTTFTYSNKFGGMWYWDEEDPFNNGARAQKWSPALNETFNYGIDKIRGVNLGGWLTPEPFIVPSLFEPYVNLPTPAVDEWTLSEAMRADSANGGINQLEDHYKTFITEQDFAEIAGAGLNYLRIALPYWAIEVRDGEPFLEGVCWKYFLKAIQWARKYGLRINLDLHTLPGSQNGWNHSGRLGDINMLQGPMGFANAQRSLDYIRVIAEFISQPQYSSVVTMFGITNEPRGSFMGQDVLSSYYLQAYDIVRKASGTGEGQGPIVNFHDGFFGRTNWAGFLPNADRISLDLHPYLAFAQQSDAPITTYGTTPCTAWASDVNSSMSAFGLNNAGEWSLAVTDCGKWVNGVNQGMRYEGNYVLDPSFKRVGSCDPWTDWQNFDQTTKDGMKTLALASMDALQNYFFWTWKIGNSSVTGKVEAPHWSYKLGLENGWMPTDPREADGQCGNTAPWDPPLKTGSGQIPASVSASLPWPPASISKGGAVTDLPSYTPTGAVPTLSAPTFSPSASVGDGWANADDKAGLMVAISSCSYLDPWIGTTANPPSPLCSGGSTRRKEPVLEVREPMITPPPGV</sequence>
<dbReference type="OrthoDB" id="62120at2759"/>
<keyword evidence="6" id="KW-0735">Signal-anchor</keyword>
<proteinExistence type="inferred from homology"/>
<reference evidence="19 20" key="1">
    <citation type="journal article" date="2019" name="Nat. Ecol. Evol.">
        <title>Megaphylogeny resolves global patterns of mushroom evolution.</title>
        <authorList>
            <person name="Varga T."/>
            <person name="Krizsan K."/>
            <person name="Foldi C."/>
            <person name="Dima B."/>
            <person name="Sanchez-Garcia M."/>
            <person name="Sanchez-Ramirez S."/>
            <person name="Szollosi G.J."/>
            <person name="Szarkandi J.G."/>
            <person name="Papp V."/>
            <person name="Albert L."/>
            <person name="Andreopoulos W."/>
            <person name="Angelini C."/>
            <person name="Antonin V."/>
            <person name="Barry K.W."/>
            <person name="Bougher N.L."/>
            <person name="Buchanan P."/>
            <person name="Buyck B."/>
            <person name="Bense V."/>
            <person name="Catcheside P."/>
            <person name="Chovatia M."/>
            <person name="Cooper J."/>
            <person name="Damon W."/>
            <person name="Desjardin D."/>
            <person name="Finy P."/>
            <person name="Geml J."/>
            <person name="Haridas S."/>
            <person name="Hughes K."/>
            <person name="Justo A."/>
            <person name="Karasinski D."/>
            <person name="Kautmanova I."/>
            <person name="Kiss B."/>
            <person name="Kocsube S."/>
            <person name="Kotiranta H."/>
            <person name="LaButti K.M."/>
            <person name="Lechner B.E."/>
            <person name="Liimatainen K."/>
            <person name="Lipzen A."/>
            <person name="Lukacs Z."/>
            <person name="Mihaltcheva S."/>
            <person name="Morgado L.N."/>
            <person name="Niskanen T."/>
            <person name="Noordeloos M.E."/>
            <person name="Ohm R.A."/>
            <person name="Ortiz-Santana B."/>
            <person name="Ovrebo C."/>
            <person name="Racz N."/>
            <person name="Riley R."/>
            <person name="Savchenko A."/>
            <person name="Shiryaev A."/>
            <person name="Soop K."/>
            <person name="Spirin V."/>
            <person name="Szebenyi C."/>
            <person name="Tomsovsky M."/>
            <person name="Tulloss R.E."/>
            <person name="Uehling J."/>
            <person name="Grigoriev I.V."/>
            <person name="Vagvolgyi C."/>
            <person name="Papp T."/>
            <person name="Martin F.M."/>
            <person name="Miettinen O."/>
            <person name="Hibbett D.S."/>
            <person name="Nagy L.G."/>
        </authorList>
    </citation>
    <scope>NUCLEOTIDE SEQUENCE [LARGE SCALE GENOMIC DNA]</scope>
    <source>
        <strain evidence="19 20">CBS 962.96</strain>
    </source>
</reference>
<evidence type="ECO:0000256" key="5">
    <source>
        <dbReference type="ARBA" id="ARBA00022801"/>
    </source>
</evidence>
<dbReference type="EC" id="3.2.1.58" evidence="14"/>
<comment type="function">
    <text evidence="13">Glucosidase involved in the degradation of cellulosic biomass. Active on lichenan.</text>
</comment>
<keyword evidence="3" id="KW-1003">Cell membrane</keyword>
<dbReference type="InterPro" id="IPR050386">
    <property type="entry name" value="Glycosyl_hydrolase_5"/>
</dbReference>
<keyword evidence="11" id="KW-0961">Cell wall biogenesis/degradation</keyword>
<evidence type="ECO:0000256" key="15">
    <source>
        <dbReference type="ARBA" id="ARBA00041260"/>
    </source>
</evidence>
<gene>
    <name evidence="19" type="ORF">K435DRAFT_173316</name>
</gene>
<evidence type="ECO:0000256" key="6">
    <source>
        <dbReference type="ARBA" id="ARBA00022968"/>
    </source>
</evidence>
<evidence type="ECO:0000256" key="16">
    <source>
        <dbReference type="SAM" id="MobiDB-lite"/>
    </source>
</evidence>
<dbReference type="GO" id="GO:0005576">
    <property type="term" value="C:extracellular region"/>
    <property type="evidence" value="ECO:0007669"/>
    <property type="project" value="TreeGrafter"/>
</dbReference>
<feature type="domain" description="Glycoside hydrolase family 5" evidence="18">
    <location>
        <begin position="329"/>
        <end position="551"/>
    </location>
</feature>
<evidence type="ECO:0000256" key="2">
    <source>
        <dbReference type="ARBA" id="ARBA00005641"/>
    </source>
</evidence>
<evidence type="ECO:0000256" key="1">
    <source>
        <dbReference type="ARBA" id="ARBA00004401"/>
    </source>
</evidence>
<evidence type="ECO:0000256" key="14">
    <source>
        <dbReference type="ARBA" id="ARBA00038929"/>
    </source>
</evidence>
<evidence type="ECO:0000256" key="7">
    <source>
        <dbReference type="ARBA" id="ARBA00022989"/>
    </source>
</evidence>
<evidence type="ECO:0000256" key="10">
    <source>
        <dbReference type="ARBA" id="ARBA00023295"/>
    </source>
</evidence>
<evidence type="ECO:0000256" key="13">
    <source>
        <dbReference type="ARBA" id="ARBA00037126"/>
    </source>
</evidence>
<evidence type="ECO:0000256" key="8">
    <source>
        <dbReference type="ARBA" id="ARBA00023136"/>
    </source>
</evidence>
<dbReference type="GO" id="GO:0004338">
    <property type="term" value="F:glucan exo-1,3-beta-glucosidase activity"/>
    <property type="evidence" value="ECO:0007669"/>
    <property type="project" value="UniProtKB-EC"/>
</dbReference>
<feature type="region of interest" description="Disordered" evidence="16">
    <location>
        <begin position="1"/>
        <end position="62"/>
    </location>
</feature>
<dbReference type="Gene3D" id="3.20.20.80">
    <property type="entry name" value="Glycosidases"/>
    <property type="match status" value="1"/>
</dbReference>
<evidence type="ECO:0000256" key="12">
    <source>
        <dbReference type="ARBA" id="ARBA00036824"/>
    </source>
</evidence>
<feature type="compositionally biased region" description="Gly residues" evidence="16">
    <location>
        <begin position="202"/>
        <end position="215"/>
    </location>
</feature>
<keyword evidence="5 19" id="KW-0378">Hydrolase</keyword>
<keyword evidence="10" id="KW-0326">Glycosidase</keyword>
<evidence type="ECO:0000256" key="4">
    <source>
        <dbReference type="ARBA" id="ARBA00022692"/>
    </source>
</evidence>
<evidence type="ECO:0000256" key="9">
    <source>
        <dbReference type="ARBA" id="ARBA00023180"/>
    </source>
</evidence>
<feature type="compositionally biased region" description="Polar residues" evidence="16">
    <location>
        <begin position="1"/>
        <end position="12"/>
    </location>
</feature>
<accession>A0A4S8MXS7</accession>
<comment type="subcellular location">
    <subcellularLocation>
        <location evidence="1">Cell membrane</location>
        <topology evidence="1">Single-pass type II membrane protein</topology>
    </subcellularLocation>
</comment>
<keyword evidence="7 17" id="KW-1133">Transmembrane helix</keyword>